<evidence type="ECO:0000313" key="3">
    <source>
        <dbReference type="Proteomes" id="UP000008915"/>
    </source>
</evidence>
<dbReference type="STRING" id="644966.Tmar_0694"/>
<sequence>MKRFAKWLAGAGLAVYLLAGFAGTSEAKQVSSPWRPTFGSPVNFYQIQVDKGTPAATVVQPIHARQEARWPAAADNAGPKK</sequence>
<keyword evidence="1" id="KW-0732">Signal</keyword>
<dbReference type="RefSeq" id="WP_013495114.1">
    <property type="nucleotide sequence ID" value="NC_014831.1"/>
</dbReference>
<evidence type="ECO:0000256" key="1">
    <source>
        <dbReference type="SAM" id="SignalP"/>
    </source>
</evidence>
<gene>
    <name evidence="2" type="ordered locus">Tmar_0694</name>
</gene>
<protein>
    <submittedName>
        <fullName evidence="2">Uncharacterized protein</fullName>
    </submittedName>
</protein>
<keyword evidence="3" id="KW-1185">Reference proteome</keyword>
<reference evidence="3" key="2">
    <citation type="journal article" date="2010" name="Stand. Genomic Sci.">
        <title>Complete genome sequence of Thermaerobacter marianensis type strain (7p75aT).</title>
        <authorList>
            <person name="Han C."/>
            <person name="Gu W."/>
            <person name="Zhang X."/>
            <person name="Lapidus A."/>
            <person name="Nolan M."/>
            <person name="Copeland A."/>
            <person name="Lucas S."/>
            <person name="Glavina Del Rio T."/>
            <person name="Tice H."/>
            <person name="Cheng J."/>
            <person name="Tapia R."/>
            <person name="Goodwin L."/>
            <person name="Pitluck S."/>
            <person name="Pagani I."/>
            <person name="Ivanova N."/>
            <person name="Mavromatis K."/>
            <person name="Mikhailova N."/>
            <person name="Pati A."/>
            <person name="Chen A."/>
            <person name="Palaniappan K."/>
            <person name="Land M."/>
            <person name="Hauser L."/>
            <person name="Chang Y."/>
            <person name="Jeffries C."/>
            <person name="Schneider S."/>
            <person name="Rohde M."/>
            <person name="Goker M."/>
            <person name="Pukall R."/>
            <person name="Woyke T."/>
            <person name="Bristow J."/>
            <person name="Eisen J."/>
            <person name="Markowitz V."/>
            <person name="Hugenholtz P."/>
            <person name="Kyrpides N."/>
            <person name="Klenk H."/>
            <person name="Detter J."/>
        </authorList>
    </citation>
    <scope>NUCLEOTIDE SEQUENCE [LARGE SCALE GENOMIC DNA]</scope>
    <source>
        <strain evidence="3">ATCC 700841 / DSM 12885 / JCM 10246 / 7p75a</strain>
    </source>
</reference>
<dbReference type="Proteomes" id="UP000008915">
    <property type="component" value="Chromosome"/>
</dbReference>
<dbReference type="EMBL" id="CP002344">
    <property type="protein sequence ID" value="ADU50809.1"/>
    <property type="molecule type" value="Genomic_DNA"/>
</dbReference>
<evidence type="ECO:0000313" key="2">
    <source>
        <dbReference type="EMBL" id="ADU50809.1"/>
    </source>
</evidence>
<dbReference type="HOGENOM" id="CLU_2572773_0_0_9"/>
<organism evidence="2 3">
    <name type="scientific">Thermaerobacter marianensis (strain ATCC 700841 / DSM 12885 / JCM 10246 / 7p75a)</name>
    <dbReference type="NCBI Taxonomy" id="644966"/>
    <lineage>
        <taxon>Bacteria</taxon>
        <taxon>Bacillati</taxon>
        <taxon>Bacillota</taxon>
        <taxon>Clostridia</taxon>
        <taxon>Eubacteriales</taxon>
        <taxon>Clostridiales Family XVII. Incertae Sedis</taxon>
        <taxon>Thermaerobacter</taxon>
    </lineage>
</organism>
<accession>E6SI31</accession>
<dbReference type="AlphaFoldDB" id="E6SI31"/>
<feature type="signal peptide" evidence="1">
    <location>
        <begin position="1"/>
        <end position="27"/>
    </location>
</feature>
<reference evidence="2 3" key="1">
    <citation type="journal article" date="2010" name="Stand. Genomic Sci.">
        <title>Complete genome sequence of Thermaerobacter marianensis type strain (7p75a).</title>
        <authorList>
            <person name="Han C."/>
            <person name="Gu W."/>
            <person name="Zhang X."/>
            <person name="Lapidus A."/>
            <person name="Nolan M."/>
            <person name="Copeland A."/>
            <person name="Lucas S."/>
            <person name="Del Rio T.G."/>
            <person name="Tice H."/>
            <person name="Cheng J.F."/>
            <person name="Tapia R."/>
            <person name="Goodwin L."/>
            <person name="Pitluck S."/>
            <person name="Pagani I."/>
            <person name="Ivanova N."/>
            <person name="Mavromatis K."/>
            <person name="Mikhailova N."/>
            <person name="Pati A."/>
            <person name="Chen A."/>
            <person name="Palaniappan K."/>
            <person name="Land M."/>
            <person name="Hauser L."/>
            <person name="Chang Y.J."/>
            <person name="Jeffries C.D."/>
            <person name="Schneider S."/>
            <person name="Rohde M."/>
            <person name="Goker M."/>
            <person name="Pukall R."/>
            <person name="Woyke T."/>
            <person name="Bristow J."/>
            <person name="Eisen J.A."/>
            <person name="Markowitz V."/>
            <person name="Hugenholtz P."/>
            <person name="Kyrpides N.C."/>
            <person name="Klenk H.P."/>
            <person name="Detter J.C."/>
        </authorList>
    </citation>
    <scope>NUCLEOTIDE SEQUENCE [LARGE SCALE GENOMIC DNA]</scope>
    <source>
        <strain evidence="3">ATCC 700841 / DSM 12885 / JCM 10246 / 7p75a</strain>
    </source>
</reference>
<proteinExistence type="predicted"/>
<dbReference type="KEGG" id="tmr:Tmar_0694"/>
<feature type="chain" id="PRO_5003209130" evidence="1">
    <location>
        <begin position="28"/>
        <end position="81"/>
    </location>
</feature>
<dbReference type="OrthoDB" id="9932460at2"/>
<name>E6SI31_THEM7</name>